<evidence type="ECO:0000313" key="7">
    <source>
        <dbReference type="Proteomes" id="UP000221080"/>
    </source>
</evidence>
<gene>
    <name evidence="8" type="primary">LOC108276650</name>
</gene>
<reference evidence="8" key="2">
    <citation type="submission" date="2025-08" db="UniProtKB">
        <authorList>
            <consortium name="RefSeq"/>
        </authorList>
    </citation>
    <scope>IDENTIFICATION</scope>
    <source>
        <tissue evidence="8">Blood</tissue>
    </source>
</reference>
<evidence type="ECO:0000256" key="5">
    <source>
        <dbReference type="SAM" id="SignalP"/>
    </source>
</evidence>
<feature type="signal peptide" evidence="5">
    <location>
        <begin position="1"/>
        <end position="17"/>
    </location>
</feature>
<keyword evidence="7" id="KW-1185">Reference proteome</keyword>
<dbReference type="Pfam" id="PF13330">
    <property type="entry name" value="Mucin2_WxxW"/>
    <property type="match status" value="2"/>
</dbReference>
<evidence type="ECO:0000259" key="6">
    <source>
        <dbReference type="Pfam" id="PF13330"/>
    </source>
</evidence>
<dbReference type="InterPro" id="IPR025155">
    <property type="entry name" value="WxxW_domain"/>
</dbReference>
<dbReference type="PANTHER" id="PTHR15031:SF4">
    <property type="entry name" value="CARTILAGE INTERMEDIATE LAYER PROTEIN 1"/>
    <property type="match status" value="1"/>
</dbReference>
<reference evidence="7" key="1">
    <citation type="journal article" date="2016" name="Nat. Commun.">
        <title>The channel catfish genome sequence provides insights into the evolution of scale formation in teleosts.</title>
        <authorList>
            <person name="Liu Z."/>
            <person name="Liu S."/>
            <person name="Yao J."/>
            <person name="Bao L."/>
            <person name="Zhang J."/>
            <person name="Li Y."/>
            <person name="Jiang C."/>
            <person name="Sun L."/>
            <person name="Wang R."/>
            <person name="Zhang Y."/>
            <person name="Zhou T."/>
            <person name="Zeng Q."/>
            <person name="Fu Q."/>
            <person name="Gao S."/>
            <person name="Li N."/>
            <person name="Koren S."/>
            <person name="Jiang Y."/>
            <person name="Zimin A."/>
            <person name="Xu P."/>
            <person name="Phillippy A.M."/>
            <person name="Geng X."/>
            <person name="Song L."/>
            <person name="Sun F."/>
            <person name="Li C."/>
            <person name="Wang X."/>
            <person name="Chen A."/>
            <person name="Jin Y."/>
            <person name="Yuan Z."/>
            <person name="Yang Y."/>
            <person name="Tan S."/>
            <person name="Peatman E."/>
            <person name="Lu J."/>
            <person name="Qin Z."/>
            <person name="Dunham R."/>
            <person name="Li Z."/>
            <person name="Sonstegard T."/>
            <person name="Feng J."/>
            <person name="Danzmann R.G."/>
            <person name="Schroeder S."/>
            <person name="Scheffler B."/>
            <person name="Duke M.V."/>
            <person name="Ballard L."/>
            <person name="Kucuktas H."/>
            <person name="Kaltenboeck L."/>
            <person name="Liu H."/>
            <person name="Armbruster J."/>
            <person name="Xie Y."/>
            <person name="Kirby M.L."/>
            <person name="Tian Y."/>
            <person name="Flanagan M.E."/>
            <person name="Mu W."/>
            <person name="Waldbieser G.C."/>
        </authorList>
    </citation>
    <scope>NUCLEOTIDE SEQUENCE [LARGE SCALE GENOMIC DNA]</scope>
    <source>
        <strain evidence="7">SDA103</strain>
    </source>
</reference>
<dbReference type="PANTHER" id="PTHR15031">
    <property type="entry name" value="CARTILAGE INTERMEDIATE LAYER PROTEIN CLIP"/>
    <property type="match status" value="1"/>
</dbReference>
<dbReference type="GeneID" id="108276650"/>
<evidence type="ECO:0000313" key="8">
    <source>
        <dbReference type="RefSeq" id="XP_053536592.1"/>
    </source>
</evidence>
<comment type="subcellular location">
    <subcellularLocation>
        <location evidence="1">Secreted</location>
    </subcellularLocation>
</comment>
<accession>A0A9F7RJM3</accession>
<dbReference type="InterPro" id="IPR039675">
    <property type="entry name" value="CILP1/CILP2"/>
</dbReference>
<keyword evidence="4" id="KW-0325">Glycoprotein</keyword>
<sequence length="247" mass="27491">MKLLIFGVILIATHTGAQDLEKRPAVCYTQWFDRDNPTGNGDYETLKDLRAEYPKKICSKPLTIQAATLTGVPAESIGQVFQVYDTVLGFACVNSQQKNDECCLDYKVRFGCPCPWPPIKPEVDTGNMKLLIFGVILIATHTGAQDLEKKPVCYTQWFDRDNPNGNGDYETMKDLRAEYPKKICSKPLTIQAATLTGVPAESIGQVFQVYDTVLGFVCVNSQQKNGECCLDYKVRFGCPCPWPPTQA</sequence>
<proteinExistence type="predicted"/>
<dbReference type="KEGG" id="ipu:108276650"/>
<evidence type="ECO:0000256" key="1">
    <source>
        <dbReference type="ARBA" id="ARBA00004613"/>
    </source>
</evidence>
<dbReference type="AlphaFoldDB" id="A0A9F7RJM3"/>
<protein>
    <submittedName>
        <fullName evidence="8">Uncharacterized protein LOC108276650</fullName>
    </submittedName>
</protein>
<dbReference type="RefSeq" id="XP_053536592.1">
    <property type="nucleotide sequence ID" value="XM_053680617.1"/>
</dbReference>
<evidence type="ECO:0000256" key="3">
    <source>
        <dbReference type="ARBA" id="ARBA00022729"/>
    </source>
</evidence>
<dbReference type="GO" id="GO:0005576">
    <property type="term" value="C:extracellular region"/>
    <property type="evidence" value="ECO:0007669"/>
    <property type="project" value="UniProtKB-SubCell"/>
</dbReference>
<evidence type="ECO:0000256" key="4">
    <source>
        <dbReference type="ARBA" id="ARBA00023180"/>
    </source>
</evidence>
<keyword evidence="2" id="KW-0964">Secreted</keyword>
<dbReference type="OrthoDB" id="6049857at2759"/>
<evidence type="ECO:0000256" key="2">
    <source>
        <dbReference type="ARBA" id="ARBA00022525"/>
    </source>
</evidence>
<name>A0A9F7RJM3_ICTPU</name>
<organism evidence="7 8">
    <name type="scientific">Ictalurus punctatus</name>
    <name type="common">Channel catfish</name>
    <name type="synonym">Silurus punctatus</name>
    <dbReference type="NCBI Taxonomy" id="7998"/>
    <lineage>
        <taxon>Eukaryota</taxon>
        <taxon>Metazoa</taxon>
        <taxon>Chordata</taxon>
        <taxon>Craniata</taxon>
        <taxon>Vertebrata</taxon>
        <taxon>Euteleostomi</taxon>
        <taxon>Actinopterygii</taxon>
        <taxon>Neopterygii</taxon>
        <taxon>Teleostei</taxon>
        <taxon>Ostariophysi</taxon>
        <taxon>Siluriformes</taxon>
        <taxon>Ictaluridae</taxon>
        <taxon>Ictalurus</taxon>
    </lineage>
</organism>
<keyword evidence="3 5" id="KW-0732">Signal</keyword>
<dbReference type="Proteomes" id="UP000221080">
    <property type="component" value="Chromosome 6"/>
</dbReference>
<feature type="chain" id="PRO_5039885415" evidence="5">
    <location>
        <begin position="18"/>
        <end position="247"/>
    </location>
</feature>
<feature type="domain" description="WxxW" evidence="6">
    <location>
        <begin position="29"/>
        <end position="112"/>
    </location>
</feature>
<feature type="domain" description="WxxW" evidence="6">
    <location>
        <begin position="155"/>
        <end position="238"/>
    </location>
</feature>